<keyword evidence="1" id="KW-0694">RNA-binding</keyword>
<dbReference type="AlphaFoldDB" id="A0A9J6NZ82"/>
<sequence length="180" mass="20973">MEKLSLHWNIIGKKSDESVIRYCHSCGKKVEFKDSKVRRENANGNNIYRFAIYKCDKGHTWNKTLKKFKSFKNMKENLLDDGEKYDMDKLFSLIPSKDVDSEPSYELSYNIHQKECDYIEIHVNIIEGRIRLDKLIASKFSNISRTKAKEMIKTGAILVDNTQVKGNFEINHSCILTLNT</sequence>
<keyword evidence="3" id="KW-1185">Reference proteome</keyword>
<dbReference type="InterPro" id="IPR009412">
    <property type="entry name" value="DUF1062"/>
</dbReference>
<evidence type="ECO:0000313" key="2">
    <source>
        <dbReference type="EMBL" id="MCM1989738.1"/>
    </source>
</evidence>
<dbReference type="Pfam" id="PF06353">
    <property type="entry name" value="DUF1062"/>
    <property type="match status" value="1"/>
</dbReference>
<reference evidence="2" key="2">
    <citation type="submission" date="2021-04" db="EMBL/GenBank/DDBJ databases">
        <authorList>
            <person name="Dong X."/>
        </authorList>
    </citation>
    <scope>NUCLEOTIDE SEQUENCE</scope>
    <source>
        <strain evidence="2">ZWT</strain>
    </source>
</reference>
<dbReference type="PROSITE" id="PS50889">
    <property type="entry name" value="S4"/>
    <property type="match status" value="1"/>
</dbReference>
<reference evidence="2" key="1">
    <citation type="journal article" date="2021" name="mSystems">
        <title>Bacteria and Archaea Synergistically Convert Glycine Betaine to Biogenic Methane in the Formosa Cold Seep of the South China Sea.</title>
        <authorList>
            <person name="Li L."/>
            <person name="Zhang W."/>
            <person name="Zhang S."/>
            <person name="Song L."/>
            <person name="Sun Q."/>
            <person name="Zhang H."/>
            <person name="Xiang H."/>
            <person name="Dong X."/>
        </authorList>
    </citation>
    <scope>NUCLEOTIDE SEQUENCE</scope>
    <source>
        <strain evidence="2">ZWT</strain>
    </source>
</reference>
<dbReference type="Gene3D" id="3.10.290.10">
    <property type="entry name" value="RNA-binding S4 domain"/>
    <property type="match status" value="1"/>
</dbReference>
<organism evidence="2 3">
    <name type="scientific">Oceanirhabdus seepicola</name>
    <dbReference type="NCBI Taxonomy" id="2828781"/>
    <lineage>
        <taxon>Bacteria</taxon>
        <taxon>Bacillati</taxon>
        <taxon>Bacillota</taxon>
        <taxon>Clostridia</taxon>
        <taxon>Eubacteriales</taxon>
        <taxon>Clostridiaceae</taxon>
        <taxon>Oceanirhabdus</taxon>
    </lineage>
</organism>
<dbReference type="GO" id="GO:0003723">
    <property type="term" value="F:RNA binding"/>
    <property type="evidence" value="ECO:0007669"/>
    <property type="project" value="UniProtKB-KW"/>
</dbReference>
<dbReference type="CDD" id="cd00165">
    <property type="entry name" value="S4"/>
    <property type="match status" value="1"/>
</dbReference>
<dbReference type="Proteomes" id="UP001056429">
    <property type="component" value="Unassembled WGS sequence"/>
</dbReference>
<protein>
    <submittedName>
        <fullName evidence="2">DUF1062 domain-containing protein</fullName>
    </submittedName>
</protein>
<gene>
    <name evidence="2" type="ORF">KDK92_08305</name>
</gene>
<evidence type="ECO:0000313" key="3">
    <source>
        <dbReference type="Proteomes" id="UP001056429"/>
    </source>
</evidence>
<proteinExistence type="predicted"/>
<dbReference type="SUPFAM" id="SSF55174">
    <property type="entry name" value="Alpha-L RNA-binding motif"/>
    <property type="match status" value="1"/>
</dbReference>
<dbReference type="RefSeq" id="WP_250858764.1">
    <property type="nucleotide sequence ID" value="NZ_JAGSOJ010000002.1"/>
</dbReference>
<evidence type="ECO:0000256" key="1">
    <source>
        <dbReference type="PROSITE-ProRule" id="PRU00182"/>
    </source>
</evidence>
<accession>A0A9J6NZ82</accession>
<dbReference type="EMBL" id="JAGSOJ010000002">
    <property type="protein sequence ID" value="MCM1989738.1"/>
    <property type="molecule type" value="Genomic_DNA"/>
</dbReference>
<dbReference type="InterPro" id="IPR036986">
    <property type="entry name" value="S4_RNA-bd_sf"/>
</dbReference>
<comment type="caution">
    <text evidence="2">The sequence shown here is derived from an EMBL/GenBank/DDBJ whole genome shotgun (WGS) entry which is preliminary data.</text>
</comment>
<name>A0A9J6NZ82_9CLOT</name>